<dbReference type="KEGG" id="svp:Pan189_31330"/>
<dbReference type="RefSeq" id="WP_145364817.1">
    <property type="nucleotide sequence ID" value="NZ_CP036268.1"/>
</dbReference>
<evidence type="ECO:0000313" key="2">
    <source>
        <dbReference type="Proteomes" id="UP000317318"/>
    </source>
</evidence>
<dbReference type="PANTHER" id="PTHR47473:SF1">
    <property type="entry name" value="METHYLTRANSFERASE DOMAIN-CONTAINING PROTEIN"/>
    <property type="match status" value="1"/>
</dbReference>
<sequence>MSLGHKLQRPFRAVSRAGFDFIHPRILIYNQCWEDPRLDRKALELGPDDSVAMITSAGCNALDYALVGPKAVHAIDMNPNQTALLELKQTAIRNLSFEDFFDLFGKGSSPRWKEIYRDTLRPELSERAQKIWDRQGSFFEVRRRRSSFYFRGSSGTFAWIVNMYIDRIAKVRDVINELLEAESVEAQTEIYRRHRMNEIFWKPMLKWMLRRDATLAMLGVPQPQRRILDQGYPGGIVQFVVDRVDEVFTRLPLSDNYFWRVYLTGSYSEDCCPEYLTRAGFDQLRDGAVDRVHRHTTTVTDFLNGHDEPISRFVLLDHMDWLSVPKRKHLLDAEWQAIVDSAAPNTRLLWRSAGLDVDFIDPIEVTIDGEQRRVGDVLNYHPELAAELHKIDRVNTYGSFYIADLNSSA</sequence>
<protein>
    <recommendedName>
        <fullName evidence="3">S-adenosylmethionine:diacylglycerol 3-amino-3-carboxypropyl transferase</fullName>
    </recommendedName>
</protein>
<dbReference type="PANTHER" id="PTHR47473">
    <property type="entry name" value="BTA1P"/>
    <property type="match status" value="1"/>
</dbReference>
<dbReference type="EMBL" id="CP036268">
    <property type="protein sequence ID" value="QDT38736.1"/>
    <property type="molecule type" value="Genomic_DNA"/>
</dbReference>
<keyword evidence="2" id="KW-1185">Reference proteome</keyword>
<evidence type="ECO:0000313" key="1">
    <source>
        <dbReference type="EMBL" id="QDT38736.1"/>
    </source>
</evidence>
<dbReference type="AlphaFoldDB" id="A0A517R4E1"/>
<gene>
    <name evidence="1" type="ORF">Pan189_31330</name>
</gene>
<dbReference type="InterPro" id="IPR021829">
    <property type="entry name" value="DUF3419"/>
</dbReference>
<dbReference type="Pfam" id="PF11899">
    <property type="entry name" value="DUF3419"/>
    <property type="match status" value="1"/>
</dbReference>
<name>A0A517R4E1_9PLAN</name>
<dbReference type="OrthoDB" id="1522784at2"/>
<evidence type="ECO:0008006" key="3">
    <source>
        <dbReference type="Google" id="ProtNLM"/>
    </source>
</evidence>
<proteinExistence type="predicted"/>
<reference evidence="1 2" key="1">
    <citation type="submission" date="2019-02" db="EMBL/GenBank/DDBJ databases">
        <title>Deep-cultivation of Planctomycetes and their phenomic and genomic characterization uncovers novel biology.</title>
        <authorList>
            <person name="Wiegand S."/>
            <person name="Jogler M."/>
            <person name="Boedeker C."/>
            <person name="Pinto D."/>
            <person name="Vollmers J."/>
            <person name="Rivas-Marin E."/>
            <person name="Kohn T."/>
            <person name="Peeters S.H."/>
            <person name="Heuer A."/>
            <person name="Rast P."/>
            <person name="Oberbeckmann S."/>
            <person name="Bunk B."/>
            <person name="Jeske O."/>
            <person name="Meyerdierks A."/>
            <person name="Storesund J.E."/>
            <person name="Kallscheuer N."/>
            <person name="Luecker S."/>
            <person name="Lage O.M."/>
            <person name="Pohl T."/>
            <person name="Merkel B.J."/>
            <person name="Hornburger P."/>
            <person name="Mueller R.-W."/>
            <person name="Bruemmer F."/>
            <person name="Labrenz M."/>
            <person name="Spormann A.M."/>
            <person name="Op den Camp H."/>
            <person name="Overmann J."/>
            <person name="Amann R."/>
            <person name="Jetten M.S.M."/>
            <person name="Mascher T."/>
            <person name="Medema M.H."/>
            <person name="Devos D.P."/>
            <person name="Kaster A.-K."/>
            <person name="Ovreas L."/>
            <person name="Rohde M."/>
            <person name="Galperin M.Y."/>
            <person name="Jogler C."/>
        </authorList>
    </citation>
    <scope>NUCLEOTIDE SEQUENCE [LARGE SCALE GENOMIC DNA]</scope>
    <source>
        <strain evidence="1 2">Pan189</strain>
    </source>
</reference>
<accession>A0A517R4E1</accession>
<organism evidence="1 2">
    <name type="scientific">Stratiformator vulcanicus</name>
    <dbReference type="NCBI Taxonomy" id="2527980"/>
    <lineage>
        <taxon>Bacteria</taxon>
        <taxon>Pseudomonadati</taxon>
        <taxon>Planctomycetota</taxon>
        <taxon>Planctomycetia</taxon>
        <taxon>Planctomycetales</taxon>
        <taxon>Planctomycetaceae</taxon>
        <taxon>Stratiformator</taxon>
    </lineage>
</organism>
<dbReference type="Proteomes" id="UP000317318">
    <property type="component" value="Chromosome"/>
</dbReference>